<dbReference type="RefSeq" id="WP_088259682.1">
    <property type="nucleotide sequence ID" value="NZ_NIDE01000017.1"/>
</dbReference>
<evidence type="ECO:0008006" key="3">
    <source>
        <dbReference type="Google" id="ProtNLM"/>
    </source>
</evidence>
<dbReference type="AlphaFoldDB" id="A0A225D5F7"/>
<dbReference type="NCBIfam" id="TIGR02996">
    <property type="entry name" value="rpt_mate_G_obs"/>
    <property type="match status" value="1"/>
</dbReference>
<organism evidence="1 2">
    <name type="scientific">Fimbriiglobus ruber</name>
    <dbReference type="NCBI Taxonomy" id="1908690"/>
    <lineage>
        <taxon>Bacteria</taxon>
        <taxon>Pseudomonadati</taxon>
        <taxon>Planctomycetota</taxon>
        <taxon>Planctomycetia</taxon>
        <taxon>Gemmatales</taxon>
        <taxon>Gemmataceae</taxon>
        <taxon>Fimbriiglobus</taxon>
    </lineage>
</organism>
<keyword evidence="2" id="KW-1185">Reference proteome</keyword>
<protein>
    <recommendedName>
        <fullName evidence="3">TIGR02996 domain-containing protein</fullName>
    </recommendedName>
</protein>
<evidence type="ECO:0000313" key="2">
    <source>
        <dbReference type="Proteomes" id="UP000214646"/>
    </source>
</evidence>
<evidence type="ECO:0000313" key="1">
    <source>
        <dbReference type="EMBL" id="OWK36712.1"/>
    </source>
</evidence>
<name>A0A225D5F7_9BACT</name>
<reference evidence="2" key="1">
    <citation type="submission" date="2017-06" db="EMBL/GenBank/DDBJ databases">
        <title>Genome analysis of Fimbriiglobus ruber SP5, the first member of the order Planctomycetales with confirmed chitinolytic capability.</title>
        <authorList>
            <person name="Ravin N.V."/>
            <person name="Rakitin A.L."/>
            <person name="Ivanova A.A."/>
            <person name="Beletsky A.V."/>
            <person name="Kulichevskaya I.S."/>
            <person name="Mardanov A.V."/>
            <person name="Dedysh S.N."/>
        </authorList>
    </citation>
    <scope>NUCLEOTIDE SEQUENCE [LARGE SCALE GENOMIC DNA]</scope>
    <source>
        <strain evidence="2">SP5</strain>
    </source>
</reference>
<dbReference type="EMBL" id="NIDE01000017">
    <property type="protein sequence ID" value="OWK36712.1"/>
    <property type="molecule type" value="Genomic_DNA"/>
</dbReference>
<sequence>MTDEDALLRAVAVTPDDDLPRLVYADWLEEQGRAARAHFIRAQIELHRTSNGSPTYWRLIGQTAGLLARYRVEWMDECRRYIAAERIDFCRGMPEIVRASTAAVCESESDLFHALPVRELHLTDTEKLWRALATADRFQHALGRRIRIRVLSWESPSGDESESLFVDLLPATPCRLEPELRTGTWLVLAFDITSMHERAIAERFIAGADFDSWVAGDARRWSLAVRPYYTLKDFEGWCRVPDPSEGPQWLWFEDGRPVRHVVGFDIPYEWDFVWDVEYL</sequence>
<comment type="caution">
    <text evidence="1">The sequence shown here is derived from an EMBL/GenBank/DDBJ whole genome shotgun (WGS) entry which is preliminary data.</text>
</comment>
<accession>A0A225D5F7</accession>
<gene>
    <name evidence="1" type="ORF">FRUB_09275</name>
</gene>
<dbReference type="Proteomes" id="UP000214646">
    <property type="component" value="Unassembled WGS sequence"/>
</dbReference>
<dbReference type="InterPro" id="IPR014338">
    <property type="entry name" value="CHP02996_rpt-companion-dom"/>
</dbReference>
<proteinExistence type="predicted"/>
<dbReference type="OrthoDB" id="304125at2"/>